<feature type="compositionally biased region" description="Acidic residues" evidence="7">
    <location>
        <begin position="233"/>
        <end position="248"/>
    </location>
</feature>
<keyword evidence="5 6" id="KW-0539">Nucleus</keyword>
<feature type="compositionally biased region" description="Basic and acidic residues" evidence="7">
    <location>
        <begin position="189"/>
        <end position="207"/>
    </location>
</feature>
<dbReference type="GO" id="GO:0005666">
    <property type="term" value="C:RNA polymerase III complex"/>
    <property type="evidence" value="ECO:0007669"/>
    <property type="project" value="TreeGrafter"/>
</dbReference>
<comment type="function">
    <text evidence="6">DNA-dependent RNA polymerase which catalyzes the transcription of DNA into RNA using the four ribonucleoside triphosphates as substrates.</text>
</comment>
<dbReference type="Gene3D" id="3.30.1490.120">
    <property type="entry name" value="RNA polymerase Rpb7-like, N-terminal domain"/>
    <property type="match status" value="1"/>
</dbReference>
<dbReference type="Pfam" id="PF03876">
    <property type="entry name" value="SHS2_Rpb7-N"/>
    <property type="match status" value="1"/>
</dbReference>
<evidence type="ECO:0000256" key="4">
    <source>
        <dbReference type="ARBA" id="ARBA00023163"/>
    </source>
</evidence>
<feature type="domain" description="RNA polymerase Rpb7-like N-terminal" evidence="8">
    <location>
        <begin position="9"/>
        <end position="64"/>
    </location>
</feature>
<gene>
    <name evidence="10 12" type="ORF">P152DRAFT_476875</name>
</gene>
<dbReference type="GO" id="GO:0055029">
    <property type="term" value="C:nuclear DNA-directed RNA polymerase complex"/>
    <property type="evidence" value="ECO:0007669"/>
    <property type="project" value="UniProtKB-ARBA"/>
</dbReference>
<reference evidence="10 12" key="1">
    <citation type="submission" date="2020-01" db="EMBL/GenBank/DDBJ databases">
        <authorList>
            <consortium name="DOE Joint Genome Institute"/>
            <person name="Haridas S."/>
            <person name="Albert R."/>
            <person name="Binder M."/>
            <person name="Bloem J."/>
            <person name="Labutti K."/>
            <person name="Salamov A."/>
            <person name="Andreopoulos B."/>
            <person name="Baker S.E."/>
            <person name="Barry K."/>
            <person name="Bills G."/>
            <person name="Bluhm B.H."/>
            <person name="Cannon C."/>
            <person name="Castanera R."/>
            <person name="Culley D.E."/>
            <person name="Daum C."/>
            <person name="Ezra D."/>
            <person name="Gonzalez J.B."/>
            <person name="Henrissat B."/>
            <person name="Kuo A."/>
            <person name="Liang C."/>
            <person name="Lipzen A."/>
            <person name="Lutzoni F."/>
            <person name="Magnuson J."/>
            <person name="Mondo S."/>
            <person name="Nolan M."/>
            <person name="Ohm R."/>
            <person name="Pangilinan J."/>
            <person name="Park H.-J."/>
            <person name="Ramirez L."/>
            <person name="Alfaro M."/>
            <person name="Sun H."/>
            <person name="Tritt A."/>
            <person name="Yoshinaga Y."/>
            <person name="Zwiers L.-H."/>
            <person name="Turgeon B.G."/>
            <person name="Goodwin S.B."/>
            <person name="Spatafora J.W."/>
            <person name="Crous P.W."/>
            <person name="Grigoriev I.V."/>
        </authorList>
    </citation>
    <scope>NUCLEOTIDE SEQUENCE</scope>
    <source>
        <strain evidence="10 12">CBS 781.70</strain>
    </source>
</reference>
<feature type="domain" description="RNA polymerase III subunit Rpc25" evidence="9">
    <location>
        <begin position="83"/>
        <end position="230"/>
    </location>
</feature>
<dbReference type="GeneID" id="54422115"/>
<proteinExistence type="inferred from homology"/>
<dbReference type="RefSeq" id="XP_033530569.1">
    <property type="nucleotide sequence ID" value="XM_033681545.1"/>
</dbReference>
<feature type="compositionally biased region" description="Pro residues" evidence="7">
    <location>
        <begin position="175"/>
        <end position="188"/>
    </location>
</feature>
<evidence type="ECO:0000259" key="9">
    <source>
        <dbReference type="Pfam" id="PF08292"/>
    </source>
</evidence>
<dbReference type="EMBL" id="ML975177">
    <property type="protein sequence ID" value="KAF1808938.1"/>
    <property type="molecule type" value="Genomic_DNA"/>
</dbReference>
<dbReference type="InterPro" id="IPR036898">
    <property type="entry name" value="RNA_pol_Rpb7-like_N_sf"/>
</dbReference>
<evidence type="ECO:0000259" key="8">
    <source>
        <dbReference type="Pfam" id="PF03876"/>
    </source>
</evidence>
<evidence type="ECO:0000256" key="7">
    <source>
        <dbReference type="SAM" id="MobiDB-lite"/>
    </source>
</evidence>
<reference evidence="12" key="3">
    <citation type="submission" date="2025-04" db="UniProtKB">
        <authorList>
            <consortium name="RefSeq"/>
        </authorList>
    </citation>
    <scope>IDENTIFICATION</scope>
    <source>
        <strain evidence="12">CBS 781.70</strain>
    </source>
</reference>
<dbReference type="SUPFAM" id="SSF88798">
    <property type="entry name" value="N-terminal, heterodimerisation domain of RBP7 (RpoE)"/>
    <property type="match status" value="1"/>
</dbReference>
<keyword evidence="4 6" id="KW-0804">Transcription</keyword>
<dbReference type="AlphaFoldDB" id="A0A6G1FT98"/>
<comment type="subcellular location">
    <subcellularLocation>
        <location evidence="1 6">Nucleus</location>
    </subcellularLocation>
</comment>
<dbReference type="Proteomes" id="UP000504638">
    <property type="component" value="Unplaced"/>
</dbReference>
<keyword evidence="3 6" id="KW-0240">DNA-directed RNA polymerase</keyword>
<dbReference type="InterPro" id="IPR013238">
    <property type="entry name" value="RNA_pol_III_Rbc25"/>
</dbReference>
<accession>A0A6G1FT98</accession>
<evidence type="ECO:0000256" key="1">
    <source>
        <dbReference type="ARBA" id="ARBA00004123"/>
    </source>
</evidence>
<organism evidence="10">
    <name type="scientific">Eremomyces bilateralis CBS 781.70</name>
    <dbReference type="NCBI Taxonomy" id="1392243"/>
    <lineage>
        <taxon>Eukaryota</taxon>
        <taxon>Fungi</taxon>
        <taxon>Dikarya</taxon>
        <taxon>Ascomycota</taxon>
        <taxon>Pezizomycotina</taxon>
        <taxon>Dothideomycetes</taxon>
        <taxon>Dothideomycetes incertae sedis</taxon>
        <taxon>Eremomycetales</taxon>
        <taxon>Eremomycetaceae</taxon>
        <taxon>Eremomyces</taxon>
    </lineage>
</organism>
<dbReference type="PANTHER" id="PTHR12709">
    <property type="entry name" value="DNA-DIRECTED RNA POLYMERASE II, III"/>
    <property type="match status" value="1"/>
</dbReference>
<reference evidence="12" key="2">
    <citation type="submission" date="2020-04" db="EMBL/GenBank/DDBJ databases">
        <authorList>
            <consortium name="NCBI Genome Project"/>
        </authorList>
    </citation>
    <scope>NUCLEOTIDE SEQUENCE</scope>
    <source>
        <strain evidence="12">CBS 781.70</strain>
    </source>
</reference>
<name>A0A6G1FT98_9PEZI</name>
<evidence type="ECO:0000256" key="2">
    <source>
        <dbReference type="ARBA" id="ARBA00009307"/>
    </source>
</evidence>
<evidence type="ECO:0000313" key="10">
    <source>
        <dbReference type="EMBL" id="KAF1808938.1"/>
    </source>
</evidence>
<sequence length="255" mass="28592">MFILTTFDDLIQIPPQEFDIPSHQVIEDKINGRYADRVIQKVGLCICLYDVLEVSDGLIGHGTGMVNVNVTFRMVVFRPFQGEILEGTLWNSDAEGIKLHTNFFSDIYVPKDALFDNTNYNSKERVHVWDTNPDAANQHPGAADDDSRYLWFDLGETVRFRIEGEVWMEEESTTPKPPIIDAPPPGKQPDPHRVKAEAGDVGQEKGKSKVPPYRIMASMSREGLGPTMWWTGGEDEGMDEEYQEEGEATEGGAAV</sequence>
<evidence type="ECO:0000256" key="5">
    <source>
        <dbReference type="ARBA" id="ARBA00023242"/>
    </source>
</evidence>
<dbReference type="CDD" id="cd04330">
    <property type="entry name" value="RNAP_III_Rpc25_N"/>
    <property type="match status" value="1"/>
</dbReference>
<dbReference type="Gene3D" id="2.40.50.140">
    <property type="entry name" value="Nucleic acid-binding proteins"/>
    <property type="match status" value="1"/>
</dbReference>
<dbReference type="OrthoDB" id="10256606at2759"/>
<dbReference type="InterPro" id="IPR012340">
    <property type="entry name" value="NA-bd_OB-fold"/>
</dbReference>
<dbReference type="PANTHER" id="PTHR12709:SF1">
    <property type="entry name" value="DNA-DIRECTED RNA POLYMERASE III SUBUNIT RPC8"/>
    <property type="match status" value="1"/>
</dbReference>
<dbReference type="FunFam" id="3.30.1490.120:FF:000001">
    <property type="entry name" value="DNA-directed RNA polymerase II subunit RPB7"/>
    <property type="match status" value="1"/>
</dbReference>
<evidence type="ECO:0000256" key="6">
    <source>
        <dbReference type="RuleBase" id="RU369086"/>
    </source>
</evidence>
<dbReference type="InterPro" id="IPR045113">
    <property type="entry name" value="Rpb7-like"/>
</dbReference>
<evidence type="ECO:0000313" key="11">
    <source>
        <dbReference type="Proteomes" id="UP000504638"/>
    </source>
</evidence>
<evidence type="ECO:0000256" key="3">
    <source>
        <dbReference type="ARBA" id="ARBA00022478"/>
    </source>
</evidence>
<comment type="similarity">
    <text evidence="2">Belongs to the eukaryotic RPB7/RPC8 RNA polymerase subunit family.</text>
</comment>
<evidence type="ECO:0000313" key="12">
    <source>
        <dbReference type="RefSeq" id="XP_033530569.1"/>
    </source>
</evidence>
<dbReference type="InterPro" id="IPR005576">
    <property type="entry name" value="Rpb7-like_N"/>
</dbReference>
<protein>
    <recommendedName>
        <fullName evidence="6">DNA-directed RNA polymerase subunit</fullName>
    </recommendedName>
</protein>
<keyword evidence="11" id="KW-1185">Reference proteome</keyword>
<feature type="region of interest" description="Disordered" evidence="7">
    <location>
        <begin position="169"/>
        <end position="255"/>
    </location>
</feature>
<dbReference type="SUPFAM" id="SSF50249">
    <property type="entry name" value="Nucleic acid-binding proteins"/>
    <property type="match status" value="1"/>
</dbReference>
<dbReference type="GO" id="GO:0006384">
    <property type="term" value="P:transcription initiation at RNA polymerase III promoter"/>
    <property type="evidence" value="ECO:0007669"/>
    <property type="project" value="TreeGrafter"/>
</dbReference>
<dbReference type="Pfam" id="PF08292">
    <property type="entry name" value="RNA_pol_Rbc25"/>
    <property type="match status" value="1"/>
</dbReference>